<comment type="caution">
    <text evidence="1">The sequence shown here is derived from an EMBL/GenBank/DDBJ whole genome shotgun (WGS) entry which is preliminary data.</text>
</comment>
<evidence type="ECO:0000313" key="2">
    <source>
        <dbReference type="Proteomes" id="UP001189429"/>
    </source>
</evidence>
<feature type="non-terminal residue" evidence="1">
    <location>
        <position position="61"/>
    </location>
</feature>
<name>A0ABN9PJL7_9DINO</name>
<dbReference type="EMBL" id="CAUYUJ010000919">
    <property type="protein sequence ID" value="CAK0793209.1"/>
    <property type="molecule type" value="Genomic_DNA"/>
</dbReference>
<accession>A0ABN9PJL7</accession>
<keyword evidence="2" id="KW-1185">Reference proteome</keyword>
<reference evidence="1" key="1">
    <citation type="submission" date="2023-10" db="EMBL/GenBank/DDBJ databases">
        <authorList>
            <person name="Chen Y."/>
            <person name="Shah S."/>
            <person name="Dougan E. K."/>
            <person name="Thang M."/>
            <person name="Chan C."/>
        </authorList>
    </citation>
    <scope>NUCLEOTIDE SEQUENCE [LARGE SCALE GENOMIC DNA]</scope>
</reference>
<sequence>MRDYAPEAVAMLRHHGVLDRSFDEDMIADLLDEHFGWQSMVDPVQVRPYMDGFLRACSELK</sequence>
<protein>
    <submittedName>
        <fullName evidence="1">Uncharacterized protein</fullName>
    </submittedName>
</protein>
<proteinExistence type="predicted"/>
<dbReference type="Proteomes" id="UP001189429">
    <property type="component" value="Unassembled WGS sequence"/>
</dbReference>
<evidence type="ECO:0000313" key="1">
    <source>
        <dbReference type="EMBL" id="CAK0793209.1"/>
    </source>
</evidence>
<organism evidence="1 2">
    <name type="scientific">Prorocentrum cordatum</name>
    <dbReference type="NCBI Taxonomy" id="2364126"/>
    <lineage>
        <taxon>Eukaryota</taxon>
        <taxon>Sar</taxon>
        <taxon>Alveolata</taxon>
        <taxon>Dinophyceae</taxon>
        <taxon>Prorocentrales</taxon>
        <taxon>Prorocentraceae</taxon>
        <taxon>Prorocentrum</taxon>
    </lineage>
</organism>
<gene>
    <name evidence="1" type="ORF">PCOR1329_LOCUS3586</name>
</gene>